<dbReference type="HOGENOM" id="CLU_153729_0_0_9"/>
<dbReference type="Pfam" id="PF20317">
    <property type="entry name" value="HTH_60"/>
    <property type="match status" value="1"/>
</dbReference>
<protein>
    <submittedName>
        <fullName evidence="1">Uncharacterized protein</fullName>
    </submittedName>
</protein>
<dbReference type="InterPro" id="IPR046930">
    <property type="entry name" value="HTH_60"/>
</dbReference>
<dbReference type="RefSeq" id="WP_007713026.1">
    <property type="nucleotide sequence ID" value="NZ_CP102272.1"/>
</dbReference>
<dbReference type="EMBL" id="ACCJ01000268">
    <property type="protein sequence ID" value="EEG54432.1"/>
    <property type="molecule type" value="Genomic_DNA"/>
</dbReference>
<reference evidence="1 2" key="1">
    <citation type="submission" date="2009-02" db="EMBL/GenBank/DDBJ databases">
        <title>Draft genome sequence of Clostridium asparagiforme (DSM 15981).</title>
        <authorList>
            <person name="Sudarsanam P."/>
            <person name="Ley R."/>
            <person name="Guruge J."/>
            <person name="Turnbaugh P.J."/>
            <person name="Mahowald M."/>
            <person name="Liep D."/>
            <person name="Gordon J."/>
        </authorList>
    </citation>
    <scope>NUCLEOTIDE SEQUENCE [LARGE SCALE GENOMIC DNA]</scope>
    <source>
        <strain evidence="1 2">DSM 15981</strain>
    </source>
</reference>
<sequence>MTVIEDVAGKVTALLEKYEFDVSTLARYLGLSLEQVNDIAHGKMGSLLEQRKVLDKIMFLYAVACEDADLKTSAFLEVLVSCHHLSPTAIAKMSGVDVADVEKMLSGLSAEVDIYSKYEIAVTAMALRFFMKDCEPTI</sequence>
<keyword evidence="2" id="KW-1185">Reference proteome</keyword>
<gene>
    <name evidence="1" type="ORF">CLOSTASPAR_03493</name>
</gene>
<dbReference type="Proteomes" id="UP000004756">
    <property type="component" value="Unassembled WGS sequence"/>
</dbReference>
<organism evidence="1 2">
    <name type="scientific">[Clostridium] asparagiforme DSM 15981</name>
    <dbReference type="NCBI Taxonomy" id="518636"/>
    <lineage>
        <taxon>Bacteria</taxon>
        <taxon>Bacillati</taxon>
        <taxon>Bacillota</taxon>
        <taxon>Clostridia</taxon>
        <taxon>Lachnospirales</taxon>
        <taxon>Lachnospiraceae</taxon>
        <taxon>Enterocloster</taxon>
    </lineage>
</organism>
<name>C0D2K4_9FIRM</name>
<evidence type="ECO:0000313" key="2">
    <source>
        <dbReference type="Proteomes" id="UP000004756"/>
    </source>
</evidence>
<evidence type="ECO:0000313" key="1">
    <source>
        <dbReference type="EMBL" id="EEG54432.1"/>
    </source>
</evidence>
<proteinExistence type="predicted"/>
<comment type="caution">
    <text evidence="1">The sequence shown here is derived from an EMBL/GenBank/DDBJ whole genome shotgun (WGS) entry which is preliminary data.</text>
</comment>
<accession>C0D2K4</accession>
<dbReference type="AlphaFoldDB" id="C0D2K4"/>